<reference evidence="9" key="1">
    <citation type="journal article" date="2019" name="Int. J. Syst. Evol. Microbiol.">
        <title>The Global Catalogue of Microorganisms (GCM) 10K type strain sequencing project: providing services to taxonomists for standard genome sequencing and annotation.</title>
        <authorList>
            <consortium name="The Broad Institute Genomics Platform"/>
            <consortium name="The Broad Institute Genome Sequencing Center for Infectious Disease"/>
            <person name="Wu L."/>
            <person name="Ma J."/>
        </authorList>
    </citation>
    <scope>NUCLEOTIDE SEQUENCE [LARGE SCALE GENOMIC DNA]</scope>
    <source>
        <strain evidence="9">CGMCC 4.5581</strain>
    </source>
</reference>
<keyword evidence="4" id="KW-0238">DNA-binding</keyword>
<evidence type="ECO:0000259" key="7">
    <source>
        <dbReference type="PROSITE" id="PS50949"/>
    </source>
</evidence>
<proteinExistence type="inferred from homology"/>
<comment type="caution">
    <text evidence="8">The sequence shown here is derived from an EMBL/GenBank/DDBJ whole genome shotgun (WGS) entry which is preliminary data.</text>
</comment>
<dbReference type="PANTHER" id="PTHR46577:SF1">
    <property type="entry name" value="HTH-TYPE TRANSCRIPTIONAL REGULATORY PROTEIN GABR"/>
    <property type="match status" value="1"/>
</dbReference>
<dbReference type="SMART" id="SM00345">
    <property type="entry name" value="HTH_GNTR"/>
    <property type="match status" value="1"/>
</dbReference>
<dbReference type="Gene3D" id="1.10.10.10">
    <property type="entry name" value="Winged helix-like DNA-binding domain superfamily/Winged helix DNA-binding domain"/>
    <property type="match status" value="1"/>
</dbReference>
<protein>
    <submittedName>
        <fullName evidence="8">GntR family transcriptional regulator</fullName>
    </submittedName>
</protein>
<keyword evidence="3" id="KW-0805">Transcription regulation</keyword>
<feature type="domain" description="HTH gntR-type" evidence="7">
    <location>
        <begin position="100"/>
        <end position="168"/>
    </location>
</feature>
<keyword evidence="9" id="KW-1185">Reference proteome</keyword>
<evidence type="ECO:0000256" key="4">
    <source>
        <dbReference type="ARBA" id="ARBA00023125"/>
    </source>
</evidence>
<comment type="similarity">
    <text evidence="1">In the C-terminal section; belongs to the class-I pyridoxal-phosphate-dependent aminotransferase family.</text>
</comment>
<evidence type="ECO:0000256" key="3">
    <source>
        <dbReference type="ARBA" id="ARBA00023015"/>
    </source>
</evidence>
<dbReference type="Proteomes" id="UP000648663">
    <property type="component" value="Unassembled WGS sequence"/>
</dbReference>
<dbReference type="CDD" id="cd00609">
    <property type="entry name" value="AAT_like"/>
    <property type="match status" value="1"/>
</dbReference>
<evidence type="ECO:0000313" key="9">
    <source>
        <dbReference type="Proteomes" id="UP000648663"/>
    </source>
</evidence>
<dbReference type="InterPro" id="IPR036390">
    <property type="entry name" value="WH_DNA-bd_sf"/>
</dbReference>
<dbReference type="CDD" id="cd07377">
    <property type="entry name" value="WHTH_GntR"/>
    <property type="match status" value="1"/>
</dbReference>
<gene>
    <name evidence="8" type="ORF">GCM10011589_09240</name>
</gene>
<evidence type="ECO:0000313" key="8">
    <source>
        <dbReference type="EMBL" id="GGL55393.1"/>
    </source>
</evidence>
<dbReference type="Pfam" id="PF00155">
    <property type="entry name" value="Aminotran_1_2"/>
    <property type="match status" value="1"/>
</dbReference>
<feature type="region of interest" description="Disordered" evidence="6">
    <location>
        <begin position="1"/>
        <end position="40"/>
    </location>
</feature>
<dbReference type="PROSITE" id="PS50949">
    <property type="entry name" value="HTH_GNTR"/>
    <property type="match status" value="1"/>
</dbReference>
<dbReference type="SUPFAM" id="SSF53383">
    <property type="entry name" value="PLP-dependent transferases"/>
    <property type="match status" value="1"/>
</dbReference>
<dbReference type="InterPro" id="IPR015424">
    <property type="entry name" value="PyrdxlP-dep_Trfase"/>
</dbReference>
<feature type="region of interest" description="Disordered" evidence="6">
    <location>
        <begin position="52"/>
        <end position="77"/>
    </location>
</feature>
<keyword evidence="2" id="KW-0663">Pyridoxal phosphate</keyword>
<dbReference type="SUPFAM" id="SSF46785">
    <property type="entry name" value="Winged helix' DNA-binding domain"/>
    <property type="match status" value="1"/>
</dbReference>
<dbReference type="Gene3D" id="3.40.640.10">
    <property type="entry name" value="Type I PLP-dependent aspartate aminotransferase-like (Major domain)"/>
    <property type="match status" value="1"/>
</dbReference>
<name>A0ABQ2FUC1_9ACTN</name>
<evidence type="ECO:0000256" key="1">
    <source>
        <dbReference type="ARBA" id="ARBA00005384"/>
    </source>
</evidence>
<evidence type="ECO:0000256" key="5">
    <source>
        <dbReference type="ARBA" id="ARBA00023163"/>
    </source>
</evidence>
<dbReference type="EMBL" id="BMMI01000001">
    <property type="protein sequence ID" value="GGL55393.1"/>
    <property type="molecule type" value="Genomic_DNA"/>
</dbReference>
<dbReference type="InterPro" id="IPR004839">
    <property type="entry name" value="Aminotransferase_I/II_large"/>
</dbReference>
<dbReference type="InterPro" id="IPR051446">
    <property type="entry name" value="HTH_trans_reg/aminotransferase"/>
</dbReference>
<evidence type="ECO:0000256" key="6">
    <source>
        <dbReference type="SAM" id="MobiDB-lite"/>
    </source>
</evidence>
<dbReference type="InterPro" id="IPR015421">
    <property type="entry name" value="PyrdxlP-dep_Trfase_major"/>
</dbReference>
<accession>A0ABQ2FUC1</accession>
<keyword evidence="5" id="KW-0804">Transcription</keyword>
<dbReference type="InterPro" id="IPR000524">
    <property type="entry name" value="Tscrpt_reg_HTH_GntR"/>
</dbReference>
<dbReference type="InterPro" id="IPR036388">
    <property type="entry name" value="WH-like_DNA-bd_sf"/>
</dbReference>
<dbReference type="PANTHER" id="PTHR46577">
    <property type="entry name" value="HTH-TYPE TRANSCRIPTIONAL REGULATORY PROTEIN GABR"/>
    <property type="match status" value="1"/>
</dbReference>
<dbReference type="Pfam" id="PF00392">
    <property type="entry name" value="GntR"/>
    <property type="match status" value="1"/>
</dbReference>
<organism evidence="8 9">
    <name type="scientific">Modestobacter marinus</name>
    <dbReference type="NCBI Taxonomy" id="477641"/>
    <lineage>
        <taxon>Bacteria</taxon>
        <taxon>Bacillati</taxon>
        <taxon>Actinomycetota</taxon>
        <taxon>Actinomycetes</taxon>
        <taxon>Geodermatophilales</taxon>
        <taxon>Geodermatophilaceae</taxon>
        <taxon>Modestobacter</taxon>
    </lineage>
</organism>
<evidence type="ECO:0000256" key="2">
    <source>
        <dbReference type="ARBA" id="ARBA00022898"/>
    </source>
</evidence>
<sequence>MTDEPGVQHRVQLGAVGAGPPGATADGAASGGGERGRDVHDPNLLHAVASSKGHSAAFPPGHSPPVSRRGRSPGERLRPVHRRCLLIDVPPVVLDRAAARPLSVQLADGLRQAAVSGALRPGDRLPSTRELAVALRVSRTVTAAAYDQLLAEGWAAGRRGVGTFVTGSVTTPPTTTRPALVASPAGPPLVDLRAGTPCLEVLDQTAWRRAWRAAGDNAPDATAESAGDPAFRAAVAEHLLRHRGLSVTAADVLATSGTSAAVAEVARVLPPGSRVGVEDPGYQRVVGALVDAGVEPVPVPVDRDGLVVDALPAGLAAVYCTPAHQYPLGLRMSAARRLALVARARTEGWWVLEDDYDGELRYDVAPLPLLGALGPDVVVHLGTTSKIVSPTLGVGWLVAPPGLRADLLTRRTTTGTRPARAGQRVLAALAASGDLARHLRRLRRELAGRRAEVLAAVTAAGCVAEGDPAGAHVVVSLPDPTVEEALTAAAAGRGVALDGLGRHHLNGAAGYRAGLVLGFAHPSRAELSGALRVLTELLREA</sequence>